<dbReference type="GO" id="GO:0009986">
    <property type="term" value="C:cell surface"/>
    <property type="evidence" value="ECO:0007669"/>
    <property type="project" value="TreeGrafter"/>
</dbReference>
<evidence type="ECO:0000259" key="6">
    <source>
        <dbReference type="PROSITE" id="PS50900"/>
    </source>
</evidence>
<dbReference type="PROSITE" id="PS50900">
    <property type="entry name" value="PLAC"/>
    <property type="match status" value="1"/>
</dbReference>
<dbReference type="PANTHER" id="PTHR42884:SF8">
    <property type="entry name" value="PROPROTEIN CONVERTASE SUBTILISIN_KEXIN TYPE 6"/>
    <property type="match status" value="1"/>
</dbReference>
<dbReference type="OrthoDB" id="300641at2759"/>
<evidence type="ECO:0000256" key="2">
    <source>
        <dbReference type="ARBA" id="ARBA00022729"/>
    </source>
</evidence>
<accession>A0A8C4Y0V5</accession>
<reference evidence="7" key="3">
    <citation type="submission" date="2025-09" db="UniProtKB">
        <authorList>
            <consortium name="Ensembl"/>
        </authorList>
    </citation>
    <scope>IDENTIFICATION</scope>
</reference>
<dbReference type="SMART" id="SM00261">
    <property type="entry name" value="FU"/>
    <property type="match status" value="4"/>
</dbReference>
<dbReference type="Pfam" id="PF08686">
    <property type="entry name" value="PLAC"/>
    <property type="match status" value="1"/>
</dbReference>
<dbReference type="InterPro" id="IPR009030">
    <property type="entry name" value="Growth_fac_rcpt_cys_sf"/>
</dbReference>
<keyword evidence="8" id="KW-1185">Reference proteome</keyword>
<keyword evidence="3" id="KW-0378">Hydrolase</keyword>
<evidence type="ECO:0000256" key="4">
    <source>
        <dbReference type="ARBA" id="ARBA00022825"/>
    </source>
</evidence>
<dbReference type="Ensembl" id="ENSGEVT00005011204.1">
    <property type="protein sequence ID" value="ENSGEVP00005010693.1"/>
    <property type="gene ID" value="ENSGEVG00005007031.1"/>
</dbReference>
<dbReference type="Pfam" id="PF14843">
    <property type="entry name" value="GF_recep_IV"/>
    <property type="match status" value="1"/>
</dbReference>
<dbReference type="InterPro" id="IPR006212">
    <property type="entry name" value="Furin_repeat"/>
</dbReference>
<keyword evidence="2" id="KW-0732">Signal</keyword>
<proteinExistence type="predicted"/>
<protein>
    <submittedName>
        <fullName evidence="7">Proprotein convertase subtilisin/kexin type 6</fullName>
    </submittedName>
</protein>
<gene>
    <name evidence="7" type="primary">PCSK6</name>
</gene>
<dbReference type="SUPFAM" id="SSF57184">
    <property type="entry name" value="Growth factor receptor domain"/>
    <property type="match status" value="2"/>
</dbReference>
<name>A0A8C4Y0V5_9SAUR</name>
<organism evidence="7 8">
    <name type="scientific">Gopherus evgoodei</name>
    <name type="common">Goodes thornscrub tortoise</name>
    <dbReference type="NCBI Taxonomy" id="1825980"/>
    <lineage>
        <taxon>Eukaryota</taxon>
        <taxon>Metazoa</taxon>
        <taxon>Chordata</taxon>
        <taxon>Craniata</taxon>
        <taxon>Vertebrata</taxon>
        <taxon>Euteleostomi</taxon>
        <taxon>Archelosauria</taxon>
        <taxon>Testudinata</taxon>
        <taxon>Testudines</taxon>
        <taxon>Cryptodira</taxon>
        <taxon>Durocryptodira</taxon>
        <taxon>Testudinoidea</taxon>
        <taxon>Testudinidae</taxon>
        <taxon>Gopherus</taxon>
    </lineage>
</organism>
<dbReference type="Proteomes" id="UP000694390">
    <property type="component" value="Chromosome 10"/>
</dbReference>
<evidence type="ECO:0000313" key="7">
    <source>
        <dbReference type="Ensembl" id="ENSGEVP00005010693.1"/>
    </source>
</evidence>
<dbReference type="InterPro" id="IPR032778">
    <property type="entry name" value="GF_recep_IV"/>
</dbReference>
<feature type="domain" description="PLAC" evidence="6">
    <location>
        <begin position="264"/>
        <end position="302"/>
    </location>
</feature>
<dbReference type="GO" id="GO:0005615">
    <property type="term" value="C:extracellular space"/>
    <property type="evidence" value="ECO:0007669"/>
    <property type="project" value="TreeGrafter"/>
</dbReference>
<dbReference type="CDD" id="cd00064">
    <property type="entry name" value="FU"/>
    <property type="match status" value="3"/>
</dbReference>
<dbReference type="GO" id="GO:0016486">
    <property type="term" value="P:peptide hormone processing"/>
    <property type="evidence" value="ECO:0007669"/>
    <property type="project" value="TreeGrafter"/>
</dbReference>
<reference evidence="7" key="2">
    <citation type="submission" date="2025-08" db="UniProtKB">
        <authorList>
            <consortium name="Ensembl"/>
        </authorList>
    </citation>
    <scope>IDENTIFICATION</scope>
</reference>
<dbReference type="InterPro" id="IPR010909">
    <property type="entry name" value="PLAC"/>
</dbReference>
<dbReference type="Gene3D" id="2.10.220.10">
    <property type="entry name" value="Hormone Receptor, Insulin-like Growth Factor Receptor 1, Chain A, domain 2"/>
    <property type="match status" value="3"/>
</dbReference>
<sequence>MLARWLSETQPGIQCLLSPFSALVSRVTLPPPLLLLCPTELFPQMSFSSDGPCHPECGNKGCDGPTADQCLNCIHYSLGSVKAGRVCVSSCPSGYFGENASRRCRRCQKACETCTGRGRNQCTSCQRGFYHHQETNACVVFCPAGFYADESKDVNRLQIGCLPECQPGMHFSKETRKCERCHASCQTCVGPGKEACIQCAKDFHLHEWRCVPACSQGFYPEAVPGLPYKVCTRCDDSCSACEGSRDNCVKCKEGFNLRIGSCITNVTCMDAFKTLCEIVKSKKLCEMKLFVQLCCQTCRMAG</sequence>
<dbReference type="PANTHER" id="PTHR42884">
    <property type="entry name" value="PROPROTEIN CONVERTASE SUBTILISIN/KEXIN-RELATED"/>
    <property type="match status" value="1"/>
</dbReference>
<dbReference type="GO" id="GO:0016020">
    <property type="term" value="C:membrane"/>
    <property type="evidence" value="ECO:0007669"/>
    <property type="project" value="TreeGrafter"/>
</dbReference>
<keyword evidence="4" id="KW-0720">Serine protease</keyword>
<dbReference type="GO" id="GO:0004252">
    <property type="term" value="F:serine-type endopeptidase activity"/>
    <property type="evidence" value="ECO:0007669"/>
    <property type="project" value="TreeGrafter"/>
</dbReference>
<evidence type="ECO:0000256" key="5">
    <source>
        <dbReference type="ARBA" id="ARBA00023180"/>
    </source>
</evidence>
<dbReference type="GeneTree" id="ENSGT00940000159506"/>
<dbReference type="AlphaFoldDB" id="A0A8C4Y0V5"/>
<keyword evidence="1" id="KW-0645">Protease</keyword>
<evidence type="ECO:0000256" key="3">
    <source>
        <dbReference type="ARBA" id="ARBA00022801"/>
    </source>
</evidence>
<keyword evidence="5" id="KW-0325">Glycoprotein</keyword>
<evidence type="ECO:0000313" key="8">
    <source>
        <dbReference type="Proteomes" id="UP000694390"/>
    </source>
</evidence>
<reference evidence="7" key="1">
    <citation type="submission" date="2019-06" db="EMBL/GenBank/DDBJ databases">
        <title>G10K-VGP Goodes thornscrub tortoise genome, primary haplotype.</title>
        <authorList>
            <person name="Murphy B."/>
            <person name="Edwards T."/>
            <person name="Rhie A."/>
            <person name="Koren S."/>
            <person name="Phillippy A."/>
            <person name="Fedrigo O."/>
            <person name="Haase B."/>
            <person name="Mountcastle J."/>
            <person name="Lewin H."/>
            <person name="Damas J."/>
            <person name="Howe K."/>
            <person name="Formenti G."/>
            <person name="Myers G."/>
            <person name="Durbin R."/>
            <person name="Jarvis E.D."/>
        </authorList>
    </citation>
    <scope>NUCLEOTIDE SEQUENCE [LARGE SCALE GENOMIC DNA]</scope>
</reference>
<evidence type="ECO:0000256" key="1">
    <source>
        <dbReference type="ARBA" id="ARBA00022670"/>
    </source>
</evidence>